<dbReference type="InterPro" id="IPR036709">
    <property type="entry name" value="Autotransporte_beta_dom_sf"/>
</dbReference>
<dbReference type="SUPFAM" id="SSF103515">
    <property type="entry name" value="Autotransporter"/>
    <property type="match status" value="1"/>
</dbReference>
<name>A0ABP9MZ99_9GAMM</name>
<feature type="signal peptide" evidence="2">
    <location>
        <begin position="1"/>
        <end position="24"/>
    </location>
</feature>
<sequence>MTSRVFVKLTTSLILLSLAQSSFALDNRTIKATELITDFSLLNNSEAGRNLLQENLAVSIAVNNNSSDAQREQAIYDNTIIALIGSMNNGLLVADALGPTMSHIYFSQNSINQKDYSSTTFSPSFAKLFSQVNALIQIDSSFAKNYLANGSTDGKPANQAEGIDLPDSGIFNVYDEAYHPLDENKNSVGNSRPVQVSPSSIDSFTGNDFFGVQTDSATAILPTVKNNASFPSGHSAFGFASTTLFAQLVPERYQNFVLRGSQYGNSRVTLGVHYALDVIGARIMTTYTLAQILNNNPEYLNQDIKGLFGNKITTSDDFQQLMVNARNDLKNMLEQGCNATIADCSANDNATQTDTTEQDRADYLWRMTYGLSPIGATDLAPVVPEGAEILIATRFPYLTADQRRDVLATTEIESGHALDNGSGWARINLFDAGGGYGAFNGNVSISMDASQGGLSAYDVWNNNIGGSGHFEKKGSGTLELSGQNSFNGTTDISEGTLIVSGYHGDSAVTVKDGAMLKGNGTVGTLNVDAAGVLAAPSVNHVLTINGDLHLAPNAVYQVDGIHGRVESNGKATIEGSQLKLNLTTTSSNTGNSRTYRSLFDQNYTLLTASQGIEGQFTYSPPDYLFIEPTLSYNTNNVTMQLQRNSTAFSDIAQTSNQRNVAQAINQLASDNPLYEEILLASSQNAVRAAYQQLDGQLYADITSSLFNDSRHLRDTLNQRLRQKTGEVDFAEVKQNHHGAWIRLLSTWGHTNGDNNAHGYNSKTYGVLLGLDKLTEDNQSVFGISTGYTRSSVKAHGSASADLNNYHLGLYASHQYHQWIMKIGGMYSWHKIDASRTVQYDLATPVHFSPNYHAQSRQLFTELSYNIDMQQLKLEPFINVAYVNIQTDGFNEGQASAALMTNKQHDNILLSTQGVRFDAKWSITPTLNTLFRNELAWQHQYGNLERDSRLGFNAGTSTFTVNSTSAARDGVILKSHLALKTDDNLEFVLGYNGFWSKNIKDNSLNLGINWAF</sequence>
<evidence type="ECO:0000256" key="1">
    <source>
        <dbReference type="ARBA" id="ARBA00022729"/>
    </source>
</evidence>
<keyword evidence="5" id="KW-1185">Reference proteome</keyword>
<dbReference type="Pfam" id="PF03797">
    <property type="entry name" value="Autotransporter"/>
    <property type="match status" value="1"/>
</dbReference>
<dbReference type="InterPro" id="IPR001011">
    <property type="entry name" value="Acid_Pase_classA_bac"/>
</dbReference>
<dbReference type="Gene3D" id="1.20.144.10">
    <property type="entry name" value="Phosphatidic acid phosphatase type 2/haloperoxidase"/>
    <property type="match status" value="1"/>
</dbReference>
<evidence type="ECO:0000313" key="5">
    <source>
        <dbReference type="Proteomes" id="UP001500171"/>
    </source>
</evidence>
<dbReference type="SUPFAM" id="SSF48317">
    <property type="entry name" value="Acid phosphatase/Vanadium-dependent haloperoxidase"/>
    <property type="match status" value="1"/>
</dbReference>
<dbReference type="InterPro" id="IPR013425">
    <property type="entry name" value="Autotrns_rpt"/>
</dbReference>
<dbReference type="Gene3D" id="2.40.128.130">
    <property type="entry name" value="Autotransporter beta-domain"/>
    <property type="match status" value="1"/>
</dbReference>
<dbReference type="InterPro" id="IPR006315">
    <property type="entry name" value="OM_autotransptr_brl_dom"/>
</dbReference>
<protein>
    <recommendedName>
        <fullName evidence="3">Autotransporter domain-containing protein</fullName>
    </recommendedName>
</protein>
<evidence type="ECO:0000256" key="2">
    <source>
        <dbReference type="SAM" id="SignalP"/>
    </source>
</evidence>
<keyword evidence="1 2" id="KW-0732">Signal</keyword>
<dbReference type="SMART" id="SM00869">
    <property type="entry name" value="Autotransporter"/>
    <property type="match status" value="1"/>
</dbReference>
<dbReference type="InterPro" id="IPR036938">
    <property type="entry name" value="PAP2/HPO_sf"/>
</dbReference>
<dbReference type="Pfam" id="PF12951">
    <property type="entry name" value="PATR"/>
    <property type="match status" value="1"/>
</dbReference>
<dbReference type="NCBIfam" id="TIGR01414">
    <property type="entry name" value="autotrans_barl"/>
    <property type="match status" value="1"/>
</dbReference>
<gene>
    <name evidence="4" type="ORF">GCM10023211_00290</name>
</gene>
<evidence type="ECO:0000313" key="4">
    <source>
        <dbReference type="EMBL" id="GAA5103659.1"/>
    </source>
</evidence>
<evidence type="ECO:0000259" key="3">
    <source>
        <dbReference type="PROSITE" id="PS51208"/>
    </source>
</evidence>
<dbReference type="InterPro" id="IPR000326">
    <property type="entry name" value="PAP2/HPO"/>
</dbReference>
<reference evidence="5" key="1">
    <citation type="journal article" date="2019" name="Int. J. Syst. Evol. Microbiol.">
        <title>The Global Catalogue of Microorganisms (GCM) 10K type strain sequencing project: providing services to taxonomists for standard genome sequencing and annotation.</title>
        <authorList>
            <consortium name="The Broad Institute Genomics Platform"/>
            <consortium name="The Broad Institute Genome Sequencing Center for Infectious Disease"/>
            <person name="Wu L."/>
            <person name="Ma J."/>
        </authorList>
    </citation>
    <scope>NUCLEOTIDE SEQUENCE [LARGE SCALE GENOMIC DNA]</scope>
    <source>
        <strain evidence="5">JCM 18050</strain>
    </source>
</reference>
<dbReference type="EMBL" id="BAABHY010000001">
    <property type="protein sequence ID" value="GAA5103659.1"/>
    <property type="molecule type" value="Genomic_DNA"/>
</dbReference>
<dbReference type="InterPro" id="IPR005546">
    <property type="entry name" value="Autotransporte_beta"/>
</dbReference>
<proteinExistence type="predicted"/>
<organism evidence="4 5">
    <name type="scientific">Orbus sasakiae</name>
    <dbReference type="NCBI Taxonomy" id="1078475"/>
    <lineage>
        <taxon>Bacteria</taxon>
        <taxon>Pseudomonadati</taxon>
        <taxon>Pseudomonadota</taxon>
        <taxon>Gammaproteobacteria</taxon>
        <taxon>Orbales</taxon>
        <taxon>Orbaceae</taxon>
        <taxon>Orbus</taxon>
    </lineage>
</organism>
<dbReference type="InterPro" id="IPR011050">
    <property type="entry name" value="Pectin_lyase_fold/virulence"/>
</dbReference>
<feature type="chain" id="PRO_5046769656" description="Autotransporter domain-containing protein" evidence="2">
    <location>
        <begin position="25"/>
        <end position="1011"/>
    </location>
</feature>
<feature type="domain" description="Autotransporter" evidence="3">
    <location>
        <begin position="732"/>
        <end position="1011"/>
    </location>
</feature>
<dbReference type="PROSITE" id="PS51208">
    <property type="entry name" value="AUTOTRANSPORTER"/>
    <property type="match status" value="1"/>
</dbReference>
<dbReference type="NCBIfam" id="TIGR02601">
    <property type="entry name" value="autotrns_rpt"/>
    <property type="match status" value="1"/>
</dbReference>
<dbReference type="RefSeq" id="WP_345487471.1">
    <property type="nucleotide sequence ID" value="NZ_BAABHY010000001.1"/>
</dbReference>
<dbReference type="SMART" id="SM00014">
    <property type="entry name" value="acidPPc"/>
    <property type="match status" value="1"/>
</dbReference>
<dbReference type="PRINTS" id="PR00483">
    <property type="entry name" value="BACPHPHTASE"/>
</dbReference>
<dbReference type="Proteomes" id="UP001500171">
    <property type="component" value="Unassembled WGS sequence"/>
</dbReference>
<dbReference type="Pfam" id="PF01569">
    <property type="entry name" value="PAP2"/>
    <property type="match status" value="1"/>
</dbReference>
<comment type="caution">
    <text evidence="4">The sequence shown here is derived from an EMBL/GenBank/DDBJ whole genome shotgun (WGS) entry which is preliminary data.</text>
</comment>
<dbReference type="SUPFAM" id="SSF51126">
    <property type="entry name" value="Pectin lyase-like"/>
    <property type="match status" value="1"/>
</dbReference>
<accession>A0ABP9MZ99</accession>